<dbReference type="GO" id="GO:0003899">
    <property type="term" value="F:DNA-directed RNA polymerase activity"/>
    <property type="evidence" value="ECO:0007669"/>
    <property type="project" value="UniProtKB-EC"/>
</dbReference>
<keyword evidence="3 9" id="KW-0240">DNA-directed RNA polymerase</keyword>
<dbReference type="Gene3D" id="3.30.70.370">
    <property type="match status" value="1"/>
</dbReference>
<comment type="catalytic activity">
    <reaction evidence="7">
        <text>RNA(n) + a ribonucleoside 5'-triphosphate = RNA(n+1) + diphosphate</text>
        <dbReference type="Rhea" id="RHEA:21248"/>
        <dbReference type="Rhea" id="RHEA-COMP:14527"/>
        <dbReference type="Rhea" id="RHEA-COMP:17342"/>
        <dbReference type="ChEBI" id="CHEBI:33019"/>
        <dbReference type="ChEBI" id="CHEBI:61557"/>
        <dbReference type="ChEBI" id="CHEBI:140395"/>
        <dbReference type="EC" id="2.7.7.6"/>
    </reaction>
</comment>
<evidence type="ECO:0000256" key="2">
    <source>
        <dbReference type="ARBA" id="ARBA00012418"/>
    </source>
</evidence>
<dbReference type="AlphaFoldDB" id="A0A3R7MMC9"/>
<reference evidence="9 10" key="2">
    <citation type="submission" date="2019-01" db="EMBL/GenBank/DDBJ databases">
        <title>The decoding of complex shrimp genome reveals the adaptation for benthos swimmer, frequently molting mechanism and breeding impact on genome.</title>
        <authorList>
            <person name="Sun Y."/>
            <person name="Gao Y."/>
            <person name="Yu Y."/>
        </authorList>
    </citation>
    <scope>NUCLEOTIDE SEQUENCE [LARGE SCALE GENOMIC DNA]</scope>
    <source>
        <tissue evidence="9">Muscle</tissue>
    </source>
</reference>
<comment type="caution">
    <text evidence="9">The sequence shown here is derived from an EMBL/GenBank/DDBJ whole genome shotgun (WGS) entry which is preliminary data.</text>
</comment>
<dbReference type="Pfam" id="PF00940">
    <property type="entry name" value="RNA_pol"/>
    <property type="match status" value="1"/>
</dbReference>
<dbReference type="InterPro" id="IPR002092">
    <property type="entry name" value="DNA-dir_Rpol_phage-type"/>
</dbReference>
<keyword evidence="10" id="KW-1185">Reference proteome</keyword>
<keyword evidence="4" id="KW-0808">Transferase</keyword>
<dbReference type="STRING" id="6689.A0A3R7MMC9"/>
<evidence type="ECO:0000313" key="9">
    <source>
        <dbReference type="EMBL" id="ROT65457.1"/>
    </source>
</evidence>
<sequence length="126" mass="14378">MKQKNAFPPNFIHSLDSSHMMLTSLFCQQAGITFVSVHDCFWTHANTVDIMNKVCRNQFVALHSEPILEDLSLFLQEKFGYDRRDFAHDGSASDSSKMRLNNLLGKVPPKGDFDISNVLRSTFFFS</sequence>
<evidence type="ECO:0000256" key="7">
    <source>
        <dbReference type="ARBA" id="ARBA00048552"/>
    </source>
</evidence>
<dbReference type="GO" id="GO:0071897">
    <property type="term" value="P:DNA biosynthetic process"/>
    <property type="evidence" value="ECO:0007669"/>
    <property type="project" value="UniProtKB-ARBA"/>
</dbReference>
<dbReference type="EMBL" id="QCYY01003083">
    <property type="protein sequence ID" value="ROT65457.1"/>
    <property type="molecule type" value="Genomic_DNA"/>
</dbReference>
<name>A0A3R7MMC9_PENVA</name>
<accession>A0A3R7MMC9</accession>
<keyword evidence="6" id="KW-0804">Transcription</keyword>
<dbReference type="GO" id="GO:0006390">
    <property type="term" value="P:mitochondrial transcription"/>
    <property type="evidence" value="ECO:0007669"/>
    <property type="project" value="TreeGrafter"/>
</dbReference>
<dbReference type="EC" id="2.7.7.6" evidence="2"/>
<comment type="similarity">
    <text evidence="1">Belongs to the phage and mitochondrial RNA polymerase family.</text>
</comment>
<dbReference type="SUPFAM" id="SSF56672">
    <property type="entry name" value="DNA/RNA polymerases"/>
    <property type="match status" value="1"/>
</dbReference>
<dbReference type="GO" id="GO:0034245">
    <property type="term" value="C:mitochondrial DNA-directed RNA polymerase complex"/>
    <property type="evidence" value="ECO:0007669"/>
    <property type="project" value="TreeGrafter"/>
</dbReference>
<evidence type="ECO:0000259" key="8">
    <source>
        <dbReference type="Pfam" id="PF00940"/>
    </source>
</evidence>
<dbReference type="OrthoDB" id="276422at2759"/>
<organism evidence="9 10">
    <name type="scientific">Penaeus vannamei</name>
    <name type="common">Whiteleg shrimp</name>
    <name type="synonym">Litopenaeus vannamei</name>
    <dbReference type="NCBI Taxonomy" id="6689"/>
    <lineage>
        <taxon>Eukaryota</taxon>
        <taxon>Metazoa</taxon>
        <taxon>Ecdysozoa</taxon>
        <taxon>Arthropoda</taxon>
        <taxon>Crustacea</taxon>
        <taxon>Multicrustacea</taxon>
        <taxon>Malacostraca</taxon>
        <taxon>Eumalacostraca</taxon>
        <taxon>Eucarida</taxon>
        <taxon>Decapoda</taxon>
        <taxon>Dendrobranchiata</taxon>
        <taxon>Penaeoidea</taxon>
        <taxon>Penaeidae</taxon>
        <taxon>Penaeus</taxon>
    </lineage>
</organism>
<evidence type="ECO:0000313" key="10">
    <source>
        <dbReference type="Proteomes" id="UP000283509"/>
    </source>
</evidence>
<dbReference type="InterPro" id="IPR043502">
    <property type="entry name" value="DNA/RNA_pol_sf"/>
</dbReference>
<dbReference type="Proteomes" id="UP000283509">
    <property type="component" value="Unassembled WGS sequence"/>
</dbReference>
<dbReference type="PANTHER" id="PTHR10102">
    <property type="entry name" value="DNA-DIRECTED RNA POLYMERASE, MITOCHONDRIAL"/>
    <property type="match status" value="1"/>
</dbReference>
<evidence type="ECO:0000256" key="1">
    <source>
        <dbReference type="ARBA" id="ARBA00009493"/>
    </source>
</evidence>
<feature type="domain" description="DNA-directed RNA polymerase C-terminal" evidence="8">
    <location>
        <begin position="1"/>
        <end position="126"/>
    </location>
</feature>
<evidence type="ECO:0000256" key="5">
    <source>
        <dbReference type="ARBA" id="ARBA00022695"/>
    </source>
</evidence>
<keyword evidence="5" id="KW-0548">Nucleotidyltransferase</keyword>
<evidence type="ECO:0000256" key="6">
    <source>
        <dbReference type="ARBA" id="ARBA00023163"/>
    </source>
</evidence>
<gene>
    <name evidence="9" type="ORF">C7M84_016569</name>
</gene>
<evidence type="ECO:0000256" key="3">
    <source>
        <dbReference type="ARBA" id="ARBA00022478"/>
    </source>
</evidence>
<dbReference type="GO" id="GO:0001018">
    <property type="term" value="F:mitochondrial promoter sequence-specific DNA binding"/>
    <property type="evidence" value="ECO:0007669"/>
    <property type="project" value="TreeGrafter"/>
</dbReference>
<evidence type="ECO:0000256" key="4">
    <source>
        <dbReference type="ARBA" id="ARBA00022679"/>
    </source>
</evidence>
<protein>
    <recommendedName>
        <fullName evidence="2">DNA-directed RNA polymerase</fullName>
        <ecNumber evidence="2">2.7.7.6</ecNumber>
    </recommendedName>
</protein>
<dbReference type="PANTHER" id="PTHR10102:SF0">
    <property type="entry name" value="DNA-DIRECTED RNA POLYMERASE, MITOCHONDRIAL"/>
    <property type="match status" value="1"/>
</dbReference>
<reference evidence="9 10" key="1">
    <citation type="submission" date="2018-04" db="EMBL/GenBank/DDBJ databases">
        <authorList>
            <person name="Zhang X."/>
            <person name="Yuan J."/>
            <person name="Li F."/>
            <person name="Xiang J."/>
        </authorList>
    </citation>
    <scope>NUCLEOTIDE SEQUENCE [LARGE SCALE GENOMIC DNA]</scope>
    <source>
        <tissue evidence="9">Muscle</tissue>
    </source>
</reference>
<dbReference type="InterPro" id="IPR046950">
    <property type="entry name" value="DNA-dir_Rpol_C_phage-type"/>
</dbReference>
<proteinExistence type="inferred from homology"/>